<dbReference type="STRING" id="1469144.LI90_1422"/>
<keyword evidence="1" id="KW-0472">Membrane</keyword>
<evidence type="ECO:0000313" key="5">
    <source>
        <dbReference type="Proteomes" id="UP000070188"/>
    </source>
</evidence>
<gene>
    <name evidence="2" type="ORF">LI90_1422</name>
    <name evidence="3" type="ORF">TH66_07840</name>
    <name evidence="4" type="ORF">TR74_19615</name>
</gene>
<dbReference type="RefSeq" id="WP_066885676.1">
    <property type="nucleotide sequence ID" value="NZ_JYIJ01000015.1"/>
</dbReference>
<evidence type="ECO:0000313" key="7">
    <source>
        <dbReference type="Proteomes" id="UP000070659"/>
    </source>
</evidence>
<feature type="transmembrane region" description="Helical" evidence="1">
    <location>
        <begin position="58"/>
        <end position="78"/>
    </location>
</feature>
<evidence type="ECO:0000313" key="6">
    <source>
        <dbReference type="Proteomes" id="UP000070598"/>
    </source>
</evidence>
<comment type="caution">
    <text evidence="2">The sequence shown here is derived from an EMBL/GenBank/DDBJ whole genome shotgun (WGS) entry which is preliminary data.</text>
</comment>
<dbReference type="Proteomes" id="UP000070659">
    <property type="component" value="Unassembled WGS sequence"/>
</dbReference>
<dbReference type="AlphaFoldDB" id="A0A132MPR9"/>
<dbReference type="PATRIC" id="fig|1469144.10.peg.1561"/>
<proteinExistence type="predicted"/>
<keyword evidence="5" id="KW-1185">Reference proteome</keyword>
<reference evidence="3 7" key="1">
    <citation type="submission" date="2015-02" db="EMBL/GenBank/DDBJ databases">
        <title>Physiological reanalysis, assessment of diazotrophy, and genome sequences of multiple isolates of Streptomyces thermoautotrophicus.</title>
        <authorList>
            <person name="MacKellar D.C."/>
            <person name="Lieber L."/>
            <person name="Norman J."/>
            <person name="Bolger A."/>
            <person name="Tobin C."/>
            <person name="Murray J.W."/>
            <person name="Prell J."/>
        </authorList>
    </citation>
    <scope>NUCLEOTIDE SEQUENCE [LARGE SCALE GENOMIC DNA]</scope>
    <source>
        <strain evidence="3 7">UBT1</strain>
    </source>
</reference>
<reference evidence="6" key="2">
    <citation type="submission" date="2015-02" db="EMBL/GenBank/DDBJ databases">
        <title>Physiological reanalysis, assessment of diazotrophy, and genome sequences of multiple isolates of Streptomyces thermoautotrophicus.</title>
        <authorList>
            <person name="MacKellar D.C."/>
            <person name="Lieber L."/>
            <person name="Norman J."/>
            <person name="Bolger A."/>
            <person name="Tobin C."/>
            <person name="Murray J.W."/>
            <person name="Friesen M."/>
            <person name="Prell J."/>
        </authorList>
    </citation>
    <scope>NUCLEOTIDE SEQUENCE [LARGE SCALE GENOMIC DNA]</scope>
    <source>
        <strain evidence="6">UBT1</strain>
    </source>
</reference>
<dbReference type="EMBL" id="JYIK01001070">
    <property type="protein sequence ID" value="KWX07181.1"/>
    <property type="molecule type" value="Genomic_DNA"/>
</dbReference>
<reference evidence="2" key="4">
    <citation type="submission" date="2015-04" db="EMBL/GenBank/DDBJ databases">
        <title>Physiological reanalysis, assessment of diazotrophy, and genome sequences of multiple isolates of Streptomyces thermoautotrophicus.</title>
        <authorList>
            <person name="MacKellar D.C."/>
            <person name="Lieber L."/>
            <person name="Norman J."/>
            <person name="Bolger A."/>
            <person name="Tobin C."/>
            <person name="Murray J.W."/>
            <person name="Woodward J."/>
            <person name="Friesen M."/>
            <person name="Prell J."/>
        </authorList>
    </citation>
    <scope>NUCLEOTIDE SEQUENCE [LARGE SCALE GENOMIC DNA]</scope>
    <source>
        <strain evidence="2">H1</strain>
    </source>
</reference>
<dbReference type="EMBL" id="JYIJ01000015">
    <property type="protein sequence ID" value="KWX04472.1"/>
    <property type="molecule type" value="Genomic_DNA"/>
</dbReference>
<evidence type="ECO:0000313" key="4">
    <source>
        <dbReference type="EMBL" id="KWX07181.1"/>
    </source>
</evidence>
<accession>A0A132MPR9</accession>
<feature type="transmembrane region" description="Helical" evidence="1">
    <location>
        <begin position="20"/>
        <end position="38"/>
    </location>
</feature>
<dbReference type="Proteomes" id="UP000070598">
    <property type="component" value="Unassembled WGS sequence"/>
</dbReference>
<dbReference type="OrthoDB" id="3297477at2"/>
<evidence type="ECO:0000313" key="3">
    <source>
        <dbReference type="EMBL" id="KWX04472.1"/>
    </source>
</evidence>
<name>A0A132MPR9_9ACTN</name>
<organism evidence="2 5">
    <name type="scientific">Carbonactinospora thermoautotrophica</name>
    <dbReference type="NCBI Taxonomy" id="1469144"/>
    <lineage>
        <taxon>Bacteria</taxon>
        <taxon>Bacillati</taxon>
        <taxon>Actinomycetota</taxon>
        <taxon>Actinomycetes</taxon>
        <taxon>Kitasatosporales</taxon>
        <taxon>Carbonactinosporaceae</taxon>
        <taxon>Carbonactinospora</taxon>
    </lineage>
</organism>
<reference evidence="5" key="3">
    <citation type="submission" date="2015-04" db="EMBL/GenBank/DDBJ databases">
        <title>Physiological reanalysis, assessment of diazotrophy, and genome sequences of multiple isolates of Streptomyces thermoautotrophicus.</title>
        <authorList>
            <person name="MacKellar D.C."/>
            <person name="Lieber L."/>
            <person name="Norman J."/>
            <person name="Bolger A."/>
            <person name="Tobin C."/>
            <person name="Murray J.W."/>
            <person name="Chang R."/>
            <person name="Ford T."/>
            <person name="Nguyen P.Q."/>
            <person name="Woodward J."/>
            <person name="Permingeat H."/>
            <person name="Joshi N.S."/>
            <person name="Silver P.A."/>
            <person name="Usadel B."/>
            <person name="Rutherford A.W."/>
            <person name="Friesen M."/>
            <person name="Prell J."/>
        </authorList>
    </citation>
    <scope>NUCLEOTIDE SEQUENCE [LARGE SCALE GENOMIC DNA]</scope>
    <source>
        <strain evidence="5">H1</strain>
    </source>
</reference>
<feature type="transmembrane region" description="Helical" evidence="1">
    <location>
        <begin position="106"/>
        <end position="131"/>
    </location>
</feature>
<feature type="transmembrane region" description="Helical" evidence="1">
    <location>
        <begin position="236"/>
        <end position="257"/>
    </location>
</feature>
<evidence type="ECO:0000313" key="2">
    <source>
        <dbReference type="EMBL" id="KWW99783.1"/>
    </source>
</evidence>
<keyword evidence="1" id="KW-1133">Transmembrane helix</keyword>
<dbReference type="Proteomes" id="UP000070188">
    <property type="component" value="Unassembled WGS sequence"/>
</dbReference>
<protein>
    <submittedName>
        <fullName evidence="2">Putative ABC transport system membrane protein</fullName>
    </submittedName>
</protein>
<feature type="transmembrane region" description="Helical" evidence="1">
    <location>
        <begin position="177"/>
        <end position="197"/>
    </location>
</feature>
<sequence length="262" mass="27575">MIRAIRYELIRLRTIRSTWWLALLSLLATGSISWAIAANLRAGPLDVADIAVLLTGGALYSPLVPPAVFMAVLGVLALGHEYRYSSIRATLTAIPRRSRVLAAKTLAVALAAAVVAVLSLAVGWGVGFAVLGEQMLDLPWTEHSLPRISGGYVAFVVLSALLGLALAGLFRNVPAALVAILVIPLVLEPVLAVVLGFEALRPVREAGKFLPFAAGRQMLVPSVSTPAGYGEPLTPVSGGLTMSAYVAALLALCWAFFARRDA</sequence>
<dbReference type="EMBL" id="LAXD01000001">
    <property type="protein sequence ID" value="KWW99783.1"/>
    <property type="molecule type" value="Genomic_DNA"/>
</dbReference>
<feature type="transmembrane region" description="Helical" evidence="1">
    <location>
        <begin position="151"/>
        <end position="170"/>
    </location>
</feature>
<keyword evidence="1" id="KW-0812">Transmembrane</keyword>
<evidence type="ECO:0000256" key="1">
    <source>
        <dbReference type="SAM" id="Phobius"/>
    </source>
</evidence>